<evidence type="ECO:0008006" key="3">
    <source>
        <dbReference type="Google" id="ProtNLM"/>
    </source>
</evidence>
<dbReference type="CDD" id="cd12148">
    <property type="entry name" value="fungal_TF_MHR"/>
    <property type="match status" value="1"/>
</dbReference>
<gene>
    <name evidence="1" type="ORF">OHC33_006948</name>
</gene>
<evidence type="ECO:0000313" key="2">
    <source>
        <dbReference type="Proteomes" id="UP001316803"/>
    </source>
</evidence>
<dbReference type="Proteomes" id="UP001316803">
    <property type="component" value="Unassembled WGS sequence"/>
</dbReference>
<accession>A0AAN8F5V8</accession>
<dbReference type="EMBL" id="JAKLMC020000017">
    <property type="protein sequence ID" value="KAK5952061.1"/>
    <property type="molecule type" value="Genomic_DNA"/>
</dbReference>
<sequence length="546" mass="61904">MPSPYGIQQHHLRKDPRFEDPFNAIRDLVLEEAWQRNCECVCELAEPRPPVLRRLSTLEGQTRANTVLAVSQITRTDVELMLTEADESLGSLTELIDLYQLRQNVHDLFYRAPQDSGMSDIDLPPTDVPLDQVSLLFATLAHHNFLNPNHQVYSAFLELSAMMVDLYTGKSTFDLVLALFIQHACYLRTGTANRSRALVAQAVQNAHDLGMHHHNEDSRPLQLYLFIAFADQYCALTHNTAPCIKSVQWPLNLFDPLLETHPHLRRLVQLVSLNGQILDKLHHQPFTYENVVELESMMAEDSASIGRPGPTQWPRPEKPGSLYETLVKIHMLWSRLTLRAPLLRSGTHWISSLAICHGAAQMLLSIYFEICEPAIRTITTSAINTYDDSLKRQIQESVKLPPTWRQVRRITTSTMVILYAFWKGETSHNEACRFCATALLLLEFQRTRYGPSIEEATSCIRELAETSGLSLQPFMKQLVPEASDEYLKAVFDSTFTRGKAQQMELSPTALDGLSLPGPSYASPWRGGAFDDFSDTFPAYDFWSFPP</sequence>
<organism evidence="1 2">
    <name type="scientific">Knufia fluminis</name>
    <dbReference type="NCBI Taxonomy" id="191047"/>
    <lineage>
        <taxon>Eukaryota</taxon>
        <taxon>Fungi</taxon>
        <taxon>Dikarya</taxon>
        <taxon>Ascomycota</taxon>
        <taxon>Pezizomycotina</taxon>
        <taxon>Eurotiomycetes</taxon>
        <taxon>Chaetothyriomycetidae</taxon>
        <taxon>Chaetothyriales</taxon>
        <taxon>Trichomeriaceae</taxon>
        <taxon>Knufia</taxon>
    </lineage>
</organism>
<name>A0AAN8F5V8_9EURO</name>
<dbReference type="AlphaFoldDB" id="A0AAN8F5V8"/>
<protein>
    <recommendedName>
        <fullName evidence="3">Transcription factor domain-containing protein</fullName>
    </recommendedName>
</protein>
<reference evidence="1 2" key="1">
    <citation type="submission" date="2022-12" db="EMBL/GenBank/DDBJ databases">
        <title>Genomic features and morphological characterization of a novel Knufia sp. strain isolated from spacecraft assembly facility.</title>
        <authorList>
            <person name="Teixeira M."/>
            <person name="Chander A.M."/>
            <person name="Stajich J.E."/>
            <person name="Venkateswaran K."/>
        </authorList>
    </citation>
    <scope>NUCLEOTIDE SEQUENCE [LARGE SCALE GENOMIC DNA]</scope>
    <source>
        <strain evidence="1 2">FJI-L2-BK-P2</strain>
    </source>
</reference>
<evidence type="ECO:0000313" key="1">
    <source>
        <dbReference type="EMBL" id="KAK5952061.1"/>
    </source>
</evidence>
<comment type="caution">
    <text evidence="1">The sequence shown here is derived from an EMBL/GenBank/DDBJ whole genome shotgun (WGS) entry which is preliminary data.</text>
</comment>
<keyword evidence="2" id="KW-1185">Reference proteome</keyword>
<proteinExistence type="predicted"/>